<dbReference type="HOGENOM" id="CLU_034451_1_0_9"/>
<keyword evidence="3" id="KW-0645">Protease</keyword>
<dbReference type="InterPro" id="IPR050261">
    <property type="entry name" value="FrsA_esterase"/>
</dbReference>
<dbReference type="KEGG" id="cac:CA_C3402"/>
<dbReference type="Proteomes" id="UP000000814">
    <property type="component" value="Chromosome"/>
</dbReference>
<keyword evidence="3" id="KW-0031">Aminopeptidase</keyword>
<dbReference type="Pfam" id="PF00561">
    <property type="entry name" value="Abhydrolase_1"/>
    <property type="match status" value="1"/>
</dbReference>
<dbReference type="PANTHER" id="PTHR22946">
    <property type="entry name" value="DIENELACTONE HYDROLASE DOMAIN-CONTAINING PROTEIN-RELATED"/>
    <property type="match status" value="1"/>
</dbReference>
<dbReference type="PATRIC" id="fig|272562.8.peg.3583"/>
<keyword evidence="4" id="KW-1185">Reference proteome</keyword>
<organism evidence="3 4">
    <name type="scientific">Clostridium acetobutylicum (strain ATCC 824 / DSM 792 / JCM 1419 / IAM 19013 / LMG 5710 / NBRC 13948 / NRRL B-527 / VKM B-1787 / 2291 / W)</name>
    <dbReference type="NCBI Taxonomy" id="272562"/>
    <lineage>
        <taxon>Bacteria</taxon>
        <taxon>Bacillati</taxon>
        <taxon>Bacillota</taxon>
        <taxon>Clostridia</taxon>
        <taxon>Eubacteriales</taxon>
        <taxon>Clostridiaceae</taxon>
        <taxon>Clostridium</taxon>
    </lineage>
</organism>
<dbReference type="InterPro" id="IPR029058">
    <property type="entry name" value="AB_hydrolase_fold"/>
</dbReference>
<evidence type="ECO:0000313" key="4">
    <source>
        <dbReference type="Proteomes" id="UP000000814"/>
    </source>
</evidence>
<dbReference type="eggNOG" id="COG1073">
    <property type="taxonomic scope" value="Bacteria"/>
</dbReference>
<sequence>MKNLIFKDSQFEFQTLRVLGSSASGAADIGEVVETAQRIKEGDFKSWCDEWSKTAKSLEESAEESYSKGHFISAKKAYLRAANYYRTAEFYLHENPNNPIIGELYEKSLRCFSYVMKLNKPAIEAVKIPYENTFLPAHYYKLQNSNGKAPVLIAMTGYDGTKEEFYGLAMTALEHGMNFLTFEGPGQGEAVRKQKLFFRYDYEKVVTPVIDYVISRKEVDQAKIILWGESLGGYLAPRAAAFEHRLAACVANSGVYDFFGGILRELGNNSREEFFSAARINPEEFDKNIYSIAKLNSKVRWGIYHGMYVFGVNSPHEYILKAEDFYLKDIAEKIKCPTLVIDSDNDGILGGQSKPLYDVLRCKKEYMFFTSENGAGYHCQVGAKLIGWERILSWIEDIIK</sequence>
<evidence type="ECO:0000256" key="1">
    <source>
        <dbReference type="ARBA" id="ARBA00038115"/>
    </source>
</evidence>
<accession>Q97DS0</accession>
<evidence type="ECO:0000313" key="3">
    <source>
        <dbReference type="EMBL" id="AAK81332.1"/>
    </source>
</evidence>
<comment type="similarity">
    <text evidence="1">Belongs to the AB hydrolase superfamily. FUS2 hydrolase family.</text>
</comment>
<feature type="domain" description="AB hydrolase-1" evidence="2">
    <location>
        <begin position="150"/>
        <end position="312"/>
    </location>
</feature>
<gene>
    <name evidence="3" type="ordered locus">CA_C3402</name>
</gene>
<dbReference type="OrthoDB" id="9812921at2"/>
<dbReference type="GO" id="GO:0004177">
    <property type="term" value="F:aminopeptidase activity"/>
    <property type="evidence" value="ECO:0007669"/>
    <property type="project" value="UniProtKB-KW"/>
</dbReference>
<dbReference type="InterPro" id="IPR000073">
    <property type="entry name" value="AB_hydrolase_1"/>
</dbReference>
<keyword evidence="3" id="KW-0378">Hydrolase</keyword>
<dbReference type="Gene3D" id="1.20.1440.110">
    <property type="entry name" value="acylaminoacyl peptidase"/>
    <property type="match status" value="1"/>
</dbReference>
<proteinExistence type="inferred from homology"/>
<dbReference type="ESTHER" id="cloac-CAC3402">
    <property type="family name" value="Duf_1100-S"/>
</dbReference>
<dbReference type="Gene3D" id="3.40.50.1820">
    <property type="entry name" value="alpha/beta hydrolase"/>
    <property type="match status" value="1"/>
</dbReference>
<dbReference type="AlphaFoldDB" id="Q97DS0"/>
<dbReference type="PIR" id="A97318">
    <property type="entry name" value="A97318"/>
</dbReference>
<dbReference type="SUPFAM" id="SSF53474">
    <property type="entry name" value="alpha/beta-Hydrolases"/>
    <property type="match status" value="1"/>
</dbReference>
<dbReference type="PANTHER" id="PTHR22946:SF12">
    <property type="entry name" value="CONIDIAL PIGMENT BIOSYNTHESIS PROTEIN AYG1 (AFU_ORTHOLOGUE AFUA_2G17550)"/>
    <property type="match status" value="1"/>
</dbReference>
<dbReference type="EMBL" id="AE001437">
    <property type="protein sequence ID" value="AAK81332.1"/>
    <property type="molecule type" value="Genomic_DNA"/>
</dbReference>
<dbReference type="GeneID" id="44999896"/>
<dbReference type="RefSeq" id="WP_010966672.1">
    <property type="nucleotide sequence ID" value="NC_003030.1"/>
</dbReference>
<evidence type="ECO:0000259" key="2">
    <source>
        <dbReference type="Pfam" id="PF00561"/>
    </source>
</evidence>
<protein>
    <submittedName>
        <fullName evidence="3">Dipeptidyl aminopeptidase/acylaminoacyl-peptidase related protein</fullName>
    </submittedName>
</protein>
<reference evidence="3 4" key="1">
    <citation type="journal article" date="2001" name="J. Bacteriol.">
        <title>Genome sequence and comparative analysis of the solvent-producing bacterium Clostridium acetobutylicum.</title>
        <authorList>
            <person name="Nolling J."/>
            <person name="Breton G."/>
            <person name="Omelchenko M.V."/>
            <person name="Makarova K.S."/>
            <person name="Zeng Q."/>
            <person name="Gibson R."/>
            <person name="Lee H.M."/>
            <person name="Dubois J."/>
            <person name="Qiu D."/>
            <person name="Hitti J."/>
            <person name="Wolf Y.I."/>
            <person name="Tatusov R.L."/>
            <person name="Sabathe F."/>
            <person name="Doucette-Stamm L."/>
            <person name="Soucaille P."/>
            <person name="Daly M.J."/>
            <person name="Bennett G.N."/>
            <person name="Koonin E.V."/>
            <person name="Smith D.R."/>
        </authorList>
    </citation>
    <scope>NUCLEOTIDE SEQUENCE [LARGE SCALE GENOMIC DNA]</scope>
    <source>
        <strain evidence="4">ATCC 824 / DSM 792 / JCM 1419 / LMG 5710 / VKM B-1787</strain>
    </source>
</reference>
<name>Q97DS0_CLOAB</name>
<dbReference type="STRING" id="272562.CA_C3402"/>